<reference evidence="2 3" key="1">
    <citation type="submission" date="2017-07" db="EMBL/GenBank/DDBJ databases">
        <title>Genome sequencing and assembly of Paenibacillus rigui.</title>
        <authorList>
            <person name="Mayilraj S."/>
        </authorList>
    </citation>
    <scope>NUCLEOTIDE SEQUENCE [LARGE SCALE GENOMIC DNA]</scope>
    <source>
        <strain evidence="2 3">JCM 16352</strain>
    </source>
</reference>
<feature type="transmembrane region" description="Helical" evidence="1">
    <location>
        <begin position="172"/>
        <end position="199"/>
    </location>
</feature>
<dbReference type="AlphaFoldDB" id="A0A229UKQ9"/>
<feature type="transmembrane region" description="Helical" evidence="1">
    <location>
        <begin position="475"/>
        <end position="500"/>
    </location>
</feature>
<feature type="transmembrane region" description="Helical" evidence="1">
    <location>
        <begin position="35"/>
        <end position="57"/>
    </location>
</feature>
<dbReference type="InterPro" id="IPR004697">
    <property type="entry name" value="AbgT"/>
</dbReference>
<sequence length="512" mass="55782">MAMENVQPVGTAPQQSQSGIFKWVERVGNKIPNPFLLFIYLILILMVTTYILSSFHITAFDPVKKEPVAVKNLLSVEGIQWILPNVIKNFTGFTPLGYILALVIGVGLAEKVGLLEAIMRKMASKVNARFASYLVVFIAFFSHVSSDAAVVIMPPLGALIFLAVGRHPVAGLLAAIAGVGSGFTANLLIVTTDVLLSGISSEVAKSVSASASVTVLDNWYFMGASVIVLTVLAALITDKFIEPRLGKYEGDLNISLEKLSDLQNKGLRWAGIAAILYIIVAALLVVPHGGILRDPKTGSVVPSPFMSGIVPIIIFFFFTVAIVYGLVTKAIRGQNDIPNLLSDPMKHMAGFIVMVFPLSQFVAFFNWSNMGKFMALSIIDVLEKLNMTGVPVFVGLMFLSALLTMFIASGSAIWSILAPVFVPMFMLLGFHPAFAQIVFRVADSSVIPFAPMSPFLPLFLSFLQRYRKDAQLGTYYSLILPYPIAFFVVWTLMLIVWYLLGLPIGPGVYPRL</sequence>
<keyword evidence="1" id="KW-0812">Transmembrane</keyword>
<protein>
    <submittedName>
        <fullName evidence="2">p-aminobenzoyl-glutamate transporter</fullName>
    </submittedName>
</protein>
<evidence type="ECO:0000256" key="1">
    <source>
        <dbReference type="SAM" id="Phobius"/>
    </source>
</evidence>
<feature type="transmembrane region" description="Helical" evidence="1">
    <location>
        <begin position="445"/>
        <end position="463"/>
    </location>
</feature>
<feature type="transmembrane region" description="Helical" evidence="1">
    <location>
        <begin position="305"/>
        <end position="327"/>
    </location>
</feature>
<dbReference type="Proteomes" id="UP000215509">
    <property type="component" value="Unassembled WGS sequence"/>
</dbReference>
<accession>A0A229UKQ9</accession>
<keyword evidence="3" id="KW-1185">Reference proteome</keyword>
<comment type="caution">
    <text evidence="2">The sequence shown here is derived from an EMBL/GenBank/DDBJ whole genome shotgun (WGS) entry which is preliminary data.</text>
</comment>
<feature type="transmembrane region" description="Helical" evidence="1">
    <location>
        <begin position="219"/>
        <end position="237"/>
    </location>
</feature>
<feature type="transmembrane region" description="Helical" evidence="1">
    <location>
        <begin position="126"/>
        <end position="142"/>
    </location>
</feature>
<feature type="transmembrane region" description="Helical" evidence="1">
    <location>
        <begin position="420"/>
        <end position="439"/>
    </location>
</feature>
<feature type="transmembrane region" description="Helical" evidence="1">
    <location>
        <begin position="266"/>
        <end position="285"/>
    </location>
</feature>
<feature type="transmembrane region" description="Helical" evidence="1">
    <location>
        <begin position="348"/>
        <end position="367"/>
    </location>
</feature>
<dbReference type="GO" id="GO:0015558">
    <property type="term" value="F:secondary active p-aminobenzoyl-glutamate transmembrane transporter activity"/>
    <property type="evidence" value="ECO:0007669"/>
    <property type="project" value="InterPro"/>
</dbReference>
<name>A0A229UKQ9_9BACL</name>
<dbReference type="OrthoDB" id="3314392at2"/>
<dbReference type="PANTHER" id="PTHR30282">
    <property type="entry name" value="P-AMINOBENZOYL GLUTAMATE TRANSPORTER"/>
    <property type="match status" value="1"/>
</dbReference>
<dbReference type="Pfam" id="PF03806">
    <property type="entry name" value="ABG_transport"/>
    <property type="match status" value="1"/>
</dbReference>
<dbReference type="GO" id="GO:1902604">
    <property type="term" value="P:p-aminobenzoyl-glutamate transmembrane transport"/>
    <property type="evidence" value="ECO:0007669"/>
    <property type="project" value="InterPro"/>
</dbReference>
<dbReference type="PANTHER" id="PTHR30282:SF0">
    <property type="entry name" value="P-AMINOBENZOYL-GLUTAMATE TRANSPORT PROTEIN"/>
    <property type="match status" value="1"/>
</dbReference>
<gene>
    <name evidence="2" type="ORF">CF651_22660</name>
</gene>
<feature type="transmembrane region" description="Helical" evidence="1">
    <location>
        <begin position="387"/>
        <end position="408"/>
    </location>
</feature>
<evidence type="ECO:0000313" key="2">
    <source>
        <dbReference type="EMBL" id="OXM84048.1"/>
    </source>
</evidence>
<dbReference type="EMBL" id="NMQW01000035">
    <property type="protein sequence ID" value="OXM84048.1"/>
    <property type="molecule type" value="Genomic_DNA"/>
</dbReference>
<keyword evidence="1" id="KW-1133">Transmembrane helix</keyword>
<proteinExistence type="predicted"/>
<dbReference type="NCBIfam" id="NF008459">
    <property type="entry name" value="PRK11339.1"/>
    <property type="match status" value="1"/>
</dbReference>
<feature type="transmembrane region" description="Helical" evidence="1">
    <location>
        <begin position="96"/>
        <end position="114"/>
    </location>
</feature>
<keyword evidence="1" id="KW-0472">Membrane</keyword>
<organism evidence="2 3">
    <name type="scientific">Paenibacillus rigui</name>
    <dbReference type="NCBI Taxonomy" id="554312"/>
    <lineage>
        <taxon>Bacteria</taxon>
        <taxon>Bacillati</taxon>
        <taxon>Bacillota</taxon>
        <taxon>Bacilli</taxon>
        <taxon>Bacillales</taxon>
        <taxon>Paenibacillaceae</taxon>
        <taxon>Paenibacillus</taxon>
    </lineage>
</organism>
<evidence type="ECO:0000313" key="3">
    <source>
        <dbReference type="Proteomes" id="UP000215509"/>
    </source>
</evidence>